<dbReference type="EMBL" id="JANIDX010000003">
    <property type="protein sequence ID" value="MCX5619542.1"/>
    <property type="molecule type" value="Genomic_DNA"/>
</dbReference>
<dbReference type="RefSeq" id="WP_266137538.1">
    <property type="nucleotide sequence ID" value="NZ_JANIDX010000003.1"/>
</dbReference>
<comment type="caution">
    <text evidence="1">The sequence shown here is derived from an EMBL/GenBank/DDBJ whole genome shotgun (WGS) entry which is preliminary data.</text>
</comment>
<protein>
    <recommendedName>
        <fullName evidence="3">Autotransporter outer membrane beta-barrel domain-containing protein</fullName>
    </recommendedName>
</protein>
<evidence type="ECO:0000313" key="1">
    <source>
        <dbReference type="EMBL" id="MCX5619542.1"/>
    </source>
</evidence>
<gene>
    <name evidence="1" type="ORF">NQF89_03785</name>
</gene>
<evidence type="ECO:0000313" key="2">
    <source>
        <dbReference type="Proteomes" id="UP001165575"/>
    </source>
</evidence>
<evidence type="ECO:0008006" key="3">
    <source>
        <dbReference type="Google" id="ProtNLM"/>
    </source>
</evidence>
<keyword evidence="2" id="KW-1185">Reference proteome</keyword>
<accession>A0ABT3WK92</accession>
<dbReference type="Proteomes" id="UP001165575">
    <property type="component" value="Unassembled WGS sequence"/>
</dbReference>
<proteinExistence type="predicted"/>
<reference evidence="1 2" key="1">
    <citation type="submission" date="2022-07" db="EMBL/GenBank/DDBJ databases">
        <title>Bombella genomes.</title>
        <authorList>
            <person name="Harer L."/>
            <person name="Styblova S."/>
            <person name="Ehrmann M."/>
        </authorList>
    </citation>
    <scope>NUCLEOTIDE SEQUENCE [LARGE SCALE GENOMIC DNA]</scope>
    <source>
        <strain evidence="1 2">TMW 2.2556</strain>
    </source>
</reference>
<name>A0ABT3WK92_9PROT</name>
<sequence>MGGAVNIKSLSGDSGTVNMYSKDLNITSPGNNDKLGADITGNGGTITVFAGQDAQYAKEGFGGNVSGQLNLVTYAGATDVYNEMDYSGATTVKYGGRLHIYGSVPNTSNVTIEDGGLLNGVGTIGSRNSTTYIQTGGTIESGYAANPWDDLKIGGNLTVDGTSDFTRTTSQHGGLIKVGGDLTLNGEVLAHSSFDYVGSGVRTLYLYEGTVQTGDKLSLNVYGTPQGGTDSFQIGHHQVNLVEANSTDNLSFWNGTHMTPTNQVEGGSGVWKQDDTAQTNWTNAAGTESAPWAAGSYAIFQHSTASSPENGAITVAGTVDVGGMQFTPAHNGNDTQSYYLIP</sequence>
<organism evidence="1 2">
    <name type="scientific">Bombella pollinis</name>
    <dbReference type="NCBI Taxonomy" id="2967337"/>
    <lineage>
        <taxon>Bacteria</taxon>
        <taxon>Pseudomonadati</taxon>
        <taxon>Pseudomonadota</taxon>
        <taxon>Alphaproteobacteria</taxon>
        <taxon>Acetobacterales</taxon>
        <taxon>Acetobacteraceae</taxon>
        <taxon>Bombella</taxon>
    </lineage>
</organism>